<dbReference type="InterPro" id="IPR017516">
    <property type="entry name" value="AbrB_dup"/>
</dbReference>
<accession>A0A1N6H2Q6</accession>
<sequence>MSPALPALRVNVQTLAIGALGAALAWAVGMPLAFLAGPAIAVACAGFVGVEAAIHNRLRDACFVLIGLTVGGLVTPDSLGAMASWPGAFVLLAALTLATPFLIREVLCRWFAFSRPEGFLAAAPGHLSMVVALTEGLGLPLIRPVLMASFRVLILTLTVPFATRLAGVPIGPGLPTAELTESWLMIVPQVAAAVVLGLLLGRLRMPAPLLIGAMAVGAGVKLSGLAEGSLPGWLSQTVLVVMGSLIGSRFRGITGPEVLRDLTASIVAVGASAVLAALFALAAARVSGLPFLDVLIAFAPGGLETMIIVGAAAGADPSFVAAAHVSRLVILALILSGFAIHHGRTPPPPDR</sequence>
<protein>
    <recommendedName>
        <fullName evidence="4">Ammonia monooxygenase</fullName>
    </recommendedName>
</protein>
<name>A0A1N6H2Q6_9RHOB</name>
<reference evidence="3" key="1">
    <citation type="submission" date="2016-11" db="EMBL/GenBank/DDBJ databases">
        <authorList>
            <person name="Varghese N."/>
            <person name="Submissions S."/>
        </authorList>
    </citation>
    <scope>NUCLEOTIDE SEQUENCE [LARGE SCALE GENOMIC DNA]</scope>
    <source>
        <strain evidence="3">DSM 29440</strain>
    </source>
</reference>
<evidence type="ECO:0000256" key="1">
    <source>
        <dbReference type="SAM" id="Phobius"/>
    </source>
</evidence>
<evidence type="ECO:0000313" key="2">
    <source>
        <dbReference type="EMBL" id="SIO14046.1"/>
    </source>
</evidence>
<feature type="transmembrane region" description="Helical" evidence="1">
    <location>
        <begin position="262"/>
        <end position="282"/>
    </location>
</feature>
<dbReference type="PANTHER" id="PTHR38457:SF1">
    <property type="entry name" value="REGULATOR ABRB-RELATED"/>
    <property type="match status" value="1"/>
</dbReference>
<keyword evidence="3" id="KW-1185">Reference proteome</keyword>
<dbReference type="EMBL" id="FSRL01000001">
    <property type="protein sequence ID" value="SIO14046.1"/>
    <property type="molecule type" value="Genomic_DNA"/>
</dbReference>
<dbReference type="OrthoDB" id="7157734at2"/>
<dbReference type="GO" id="GO:0016020">
    <property type="term" value="C:membrane"/>
    <property type="evidence" value="ECO:0007669"/>
    <property type="project" value="InterPro"/>
</dbReference>
<dbReference type="Pfam" id="PF05145">
    <property type="entry name" value="AbrB"/>
    <property type="match status" value="1"/>
</dbReference>
<dbReference type="GO" id="GO:0010468">
    <property type="term" value="P:regulation of gene expression"/>
    <property type="evidence" value="ECO:0007669"/>
    <property type="project" value="InterPro"/>
</dbReference>
<dbReference type="NCBIfam" id="TIGR03082">
    <property type="entry name" value="Gneg_AbrB_dup"/>
    <property type="match status" value="1"/>
</dbReference>
<keyword evidence="1" id="KW-1133">Transmembrane helix</keyword>
<feature type="transmembrane region" description="Helical" evidence="1">
    <location>
        <begin position="152"/>
        <end position="170"/>
    </location>
</feature>
<gene>
    <name evidence="2" type="ORF">SAMN05444002_3020</name>
</gene>
<feature type="transmembrane region" description="Helical" evidence="1">
    <location>
        <begin position="325"/>
        <end position="343"/>
    </location>
</feature>
<organism evidence="2 3">
    <name type="scientific">Vannielia litorea</name>
    <dbReference type="NCBI Taxonomy" id="1217970"/>
    <lineage>
        <taxon>Bacteria</taxon>
        <taxon>Pseudomonadati</taxon>
        <taxon>Pseudomonadota</taxon>
        <taxon>Alphaproteobacteria</taxon>
        <taxon>Rhodobacterales</taxon>
        <taxon>Paracoccaceae</taxon>
        <taxon>Vannielia</taxon>
    </lineage>
</organism>
<dbReference type="PIRSF" id="PIRSF038991">
    <property type="entry name" value="Protein_AbrB"/>
    <property type="match status" value="1"/>
</dbReference>
<feature type="transmembrane region" description="Helical" evidence="1">
    <location>
        <begin position="207"/>
        <end position="226"/>
    </location>
</feature>
<feature type="transmembrane region" description="Helical" evidence="1">
    <location>
        <begin position="12"/>
        <end position="29"/>
    </location>
</feature>
<proteinExistence type="predicted"/>
<dbReference type="AlphaFoldDB" id="A0A1N6H2Q6"/>
<feature type="transmembrane region" description="Helical" evidence="1">
    <location>
        <begin position="294"/>
        <end position="313"/>
    </location>
</feature>
<dbReference type="Proteomes" id="UP000184932">
    <property type="component" value="Unassembled WGS sequence"/>
</dbReference>
<evidence type="ECO:0000313" key="3">
    <source>
        <dbReference type="Proteomes" id="UP000184932"/>
    </source>
</evidence>
<feature type="transmembrane region" description="Helical" evidence="1">
    <location>
        <begin position="182"/>
        <end position="200"/>
    </location>
</feature>
<keyword evidence="1" id="KW-0812">Transmembrane</keyword>
<feature type="transmembrane region" description="Helical" evidence="1">
    <location>
        <begin position="35"/>
        <end position="54"/>
    </location>
</feature>
<evidence type="ECO:0008006" key="4">
    <source>
        <dbReference type="Google" id="ProtNLM"/>
    </source>
</evidence>
<dbReference type="PANTHER" id="PTHR38457">
    <property type="entry name" value="REGULATOR ABRB-RELATED"/>
    <property type="match status" value="1"/>
</dbReference>
<feature type="transmembrane region" description="Helical" evidence="1">
    <location>
        <begin position="61"/>
        <end position="79"/>
    </location>
</feature>
<dbReference type="STRING" id="1217970.SAMN05444002_3020"/>
<dbReference type="RefSeq" id="WP_074256973.1">
    <property type="nucleotide sequence ID" value="NZ_FSRL01000001.1"/>
</dbReference>
<keyword evidence="1" id="KW-0472">Membrane</keyword>
<dbReference type="InterPro" id="IPR007820">
    <property type="entry name" value="AbrB_fam"/>
</dbReference>